<reference evidence="1" key="1">
    <citation type="submission" date="2018-09" db="EMBL/GenBank/DDBJ databases">
        <title>Common duck and Muscovy duck high density SNP chip.</title>
        <authorList>
            <person name="Vignal A."/>
            <person name="Thebault N."/>
            <person name="Warren W.C."/>
        </authorList>
    </citation>
    <scope>NUCLEOTIDE SEQUENCE [LARGE SCALE GENOMIC DNA]</scope>
</reference>
<sequence length="73" mass="8460">MTNITRLAEKSEIITDLLVWGERTLWSLQYLCLIISQYLGSNFLPTCWVTQVVHPHTAQCRIPPHLKIKPSKK</sequence>
<evidence type="ECO:0000313" key="1">
    <source>
        <dbReference type="Ensembl" id="ENSCMMP00000014461.1"/>
    </source>
</evidence>
<dbReference type="Ensembl" id="ENSCMMT00000015933.1">
    <property type="protein sequence ID" value="ENSCMMP00000014461.1"/>
    <property type="gene ID" value="ENSCMMG00000009213.1"/>
</dbReference>
<dbReference type="Proteomes" id="UP000694556">
    <property type="component" value="Chromosome 4"/>
</dbReference>
<keyword evidence="2" id="KW-1185">Reference proteome</keyword>
<proteinExistence type="predicted"/>
<organism evidence="1 2">
    <name type="scientific">Cairina moschata</name>
    <name type="common">Muscovy duck</name>
    <dbReference type="NCBI Taxonomy" id="8855"/>
    <lineage>
        <taxon>Eukaryota</taxon>
        <taxon>Metazoa</taxon>
        <taxon>Chordata</taxon>
        <taxon>Craniata</taxon>
        <taxon>Vertebrata</taxon>
        <taxon>Euteleostomi</taxon>
        <taxon>Archelosauria</taxon>
        <taxon>Archosauria</taxon>
        <taxon>Dinosauria</taxon>
        <taxon>Saurischia</taxon>
        <taxon>Theropoda</taxon>
        <taxon>Coelurosauria</taxon>
        <taxon>Aves</taxon>
        <taxon>Neognathae</taxon>
        <taxon>Galloanserae</taxon>
        <taxon>Anseriformes</taxon>
        <taxon>Anatidae</taxon>
        <taxon>Anatinae</taxon>
        <taxon>Cairina</taxon>
    </lineage>
</organism>
<accession>A0A8C3C6H1</accession>
<reference evidence="1" key="2">
    <citation type="submission" date="2025-08" db="UniProtKB">
        <authorList>
            <consortium name="Ensembl"/>
        </authorList>
    </citation>
    <scope>IDENTIFICATION</scope>
</reference>
<protein>
    <submittedName>
        <fullName evidence="1">Uncharacterized protein</fullName>
    </submittedName>
</protein>
<evidence type="ECO:0000313" key="2">
    <source>
        <dbReference type="Proteomes" id="UP000694556"/>
    </source>
</evidence>
<reference evidence="1" key="3">
    <citation type="submission" date="2025-09" db="UniProtKB">
        <authorList>
            <consortium name="Ensembl"/>
        </authorList>
    </citation>
    <scope>IDENTIFICATION</scope>
</reference>
<name>A0A8C3C6H1_CAIMO</name>
<dbReference type="AlphaFoldDB" id="A0A8C3C6H1"/>